<sequence length="219" mass="23182">MPLGVTRGRNDPVHVDFSADPHLLVLGAEGTGKTTALRTVLRGIARQYTPDQARVLCVDYRRSWLNAACGPDHLLDHVRAPQQLSALVPDVHAALSRRQGRQWAGPELFVVIDDYDLVATPSNQPLAPLLDLLPLAGEIGLRVVLALRPGQGRLLAHDPVARALRDLSAPGLALGVSLDAGALFGALSASALPPGQGLLVSAQGEGRPVQVDWTSHDLA</sequence>
<name>A0A1M4UP37_STRHI</name>
<dbReference type="Gene3D" id="3.40.50.300">
    <property type="entry name" value="P-loop containing nucleotide triphosphate hydrolases"/>
    <property type="match status" value="1"/>
</dbReference>
<feature type="domain" description="FtsK" evidence="2">
    <location>
        <begin position="10"/>
        <end position="183"/>
    </location>
</feature>
<evidence type="ECO:0000259" key="2">
    <source>
        <dbReference type="PROSITE" id="PS50901"/>
    </source>
</evidence>
<proteinExistence type="predicted"/>
<reference evidence="3 4" key="1">
    <citation type="submission" date="2016-11" db="EMBL/GenBank/DDBJ databases">
        <authorList>
            <person name="Jaros S."/>
            <person name="Januszkiewicz K."/>
            <person name="Wedrychowicz H."/>
        </authorList>
    </citation>
    <scope>NUCLEOTIDE SEQUENCE [LARGE SCALE GENOMIC DNA]</scope>
    <source>
        <strain evidence="3 4">DSM 44523</strain>
    </source>
</reference>
<organism evidence="3 4">
    <name type="scientific">Streptoalloteichus hindustanus</name>
    <dbReference type="NCBI Taxonomy" id="2017"/>
    <lineage>
        <taxon>Bacteria</taxon>
        <taxon>Bacillati</taxon>
        <taxon>Actinomycetota</taxon>
        <taxon>Actinomycetes</taxon>
        <taxon>Pseudonocardiales</taxon>
        <taxon>Pseudonocardiaceae</taxon>
        <taxon>Streptoalloteichus</taxon>
    </lineage>
</organism>
<keyword evidence="1" id="KW-0067">ATP-binding</keyword>
<dbReference type="SUPFAM" id="SSF52540">
    <property type="entry name" value="P-loop containing nucleoside triphosphate hydrolases"/>
    <property type="match status" value="1"/>
</dbReference>
<dbReference type="GO" id="GO:0003677">
    <property type="term" value="F:DNA binding"/>
    <property type="evidence" value="ECO:0007669"/>
    <property type="project" value="InterPro"/>
</dbReference>
<dbReference type="Pfam" id="PF01580">
    <property type="entry name" value="FtsK_SpoIIIE"/>
    <property type="match status" value="1"/>
</dbReference>
<protein>
    <submittedName>
        <fullName evidence="3">FtsK/SpoIIIE family protein</fullName>
    </submittedName>
</protein>
<evidence type="ECO:0000313" key="4">
    <source>
        <dbReference type="Proteomes" id="UP000184501"/>
    </source>
</evidence>
<dbReference type="InterPro" id="IPR027417">
    <property type="entry name" value="P-loop_NTPase"/>
</dbReference>
<evidence type="ECO:0000313" key="3">
    <source>
        <dbReference type="EMBL" id="SHE58454.1"/>
    </source>
</evidence>
<dbReference type="AlphaFoldDB" id="A0A1M4UP37"/>
<dbReference type="OrthoDB" id="3542505at2"/>
<dbReference type="Proteomes" id="UP000184501">
    <property type="component" value="Unassembled WGS sequence"/>
</dbReference>
<dbReference type="EMBL" id="FQVN01000001">
    <property type="protein sequence ID" value="SHE58454.1"/>
    <property type="molecule type" value="Genomic_DNA"/>
</dbReference>
<keyword evidence="1" id="KW-0547">Nucleotide-binding</keyword>
<dbReference type="InterPro" id="IPR002543">
    <property type="entry name" value="FtsK_dom"/>
</dbReference>
<evidence type="ECO:0000256" key="1">
    <source>
        <dbReference type="PROSITE-ProRule" id="PRU00289"/>
    </source>
</evidence>
<feature type="binding site" evidence="1">
    <location>
        <begin position="27"/>
        <end position="34"/>
    </location>
    <ligand>
        <name>ATP</name>
        <dbReference type="ChEBI" id="CHEBI:30616"/>
    </ligand>
</feature>
<accession>A0A1M4UP37</accession>
<gene>
    <name evidence="3" type="ORF">SAMN05444320_101497</name>
</gene>
<keyword evidence="4" id="KW-1185">Reference proteome</keyword>
<dbReference type="RefSeq" id="WP_073479655.1">
    <property type="nucleotide sequence ID" value="NZ_FQVN01000001.1"/>
</dbReference>
<dbReference type="GO" id="GO:0005524">
    <property type="term" value="F:ATP binding"/>
    <property type="evidence" value="ECO:0007669"/>
    <property type="project" value="UniProtKB-UniRule"/>
</dbReference>
<dbReference type="STRING" id="2017.SAMN05444320_101497"/>
<dbReference type="PROSITE" id="PS50901">
    <property type="entry name" value="FTSK"/>
    <property type="match status" value="1"/>
</dbReference>